<name>A0ACC0CSZ5_9PEZI</name>
<comment type="caution">
    <text evidence="1">The sequence shown here is derived from an EMBL/GenBank/DDBJ whole genome shotgun (WGS) entry which is preliminary data.</text>
</comment>
<dbReference type="EMBL" id="MU394350">
    <property type="protein sequence ID" value="KAI6083554.1"/>
    <property type="molecule type" value="Genomic_DNA"/>
</dbReference>
<protein>
    <submittedName>
        <fullName evidence="1">Uncharacterized protein</fullName>
    </submittedName>
</protein>
<keyword evidence="2" id="KW-1185">Reference proteome</keyword>
<accession>A0ACC0CSZ5</accession>
<reference evidence="1 2" key="1">
    <citation type="journal article" date="2022" name="New Phytol.">
        <title>Ecological generalism drives hyperdiversity of secondary metabolite gene clusters in xylarialean endophytes.</title>
        <authorList>
            <person name="Franco M.E.E."/>
            <person name="Wisecaver J.H."/>
            <person name="Arnold A.E."/>
            <person name="Ju Y.M."/>
            <person name="Slot J.C."/>
            <person name="Ahrendt S."/>
            <person name="Moore L.P."/>
            <person name="Eastman K.E."/>
            <person name="Scott K."/>
            <person name="Konkel Z."/>
            <person name="Mondo S.J."/>
            <person name="Kuo A."/>
            <person name="Hayes R.D."/>
            <person name="Haridas S."/>
            <person name="Andreopoulos B."/>
            <person name="Riley R."/>
            <person name="LaButti K."/>
            <person name="Pangilinan J."/>
            <person name="Lipzen A."/>
            <person name="Amirebrahimi M."/>
            <person name="Yan J."/>
            <person name="Adam C."/>
            <person name="Keymanesh K."/>
            <person name="Ng V."/>
            <person name="Louie K."/>
            <person name="Northen T."/>
            <person name="Drula E."/>
            <person name="Henrissat B."/>
            <person name="Hsieh H.M."/>
            <person name="Youens-Clark K."/>
            <person name="Lutzoni F."/>
            <person name="Miadlikowska J."/>
            <person name="Eastwood D.C."/>
            <person name="Hamelin R.C."/>
            <person name="Grigoriev I.V."/>
            <person name="U'Ren J.M."/>
        </authorList>
    </citation>
    <scope>NUCLEOTIDE SEQUENCE [LARGE SCALE GENOMIC DNA]</scope>
    <source>
        <strain evidence="1 2">ER1909</strain>
    </source>
</reference>
<sequence>MGAMKGVDDIPSPNPSDAQGQRQQQPQHRLSTARSSKSYGSYEIGESSTSTSFDDPTATTTALSHPRRDVDKPSSNPYAPEQGSRDLNHEIHKRRRSHKPRSSGGFLLANTVLDEPHKVTSTSHDDGRRRSRIPVDSRKGKFPINTSDRSNTTAFPQTGLGIEIQDMERSNDTQISRVLSPAPETERRHSSGGRGTSKIPTASRPSTAPLDIDSTQIVNMALSLGESRRMSTRRNISTPIPPRLAQLPDHLAGGGLKQHLQQQRRTSRNISPRPEKGLTPRVVSTPRIASPLQSSFNHDEGYQYQFSSSTLNRAQKAKEYLELMTQYRRLLQFVPPLKQDARSRPSSSGLSTSPTNSTAPLNPLTGAPQVTLGRPYNPLQYIRNRKVRARERKAIDGSAQGFSDVSRVTGWIDETAQTAALSGVLPGTSLILPFPGAHEKTDQDLPASNIPRPISTVAKPKRLRIDWSIDPADMIADTYWLEQGDNKYLIEDRHYSKIFPRKAEVPISTPYSTNEPVLSAVSTSSTKEGDATGDTVVGSEASQISPARIDSELSLPSSARDRARQKIQDFRGGMHHKQNGLSHGHHDFLRFRKGSLSDTSDSEADRKKRNRNGTISANGRDLLEKQMMEMLAKENEEQKAEPGEHDRGLYLKDLPSRMVVPEKNSQSPEQLDSRKESRVEIVENLDKATRERVLQGSPMGSGRPSLEVVGHIYRVSTDLDSSRPESPAIRPSRGLDAYLPTIGMDLSPPTSRPASPGRKPFSRVKSIFRDRSKERERDRERGMDLVREREDKTESPIEPSEPLSLSAVVTAEGAPSPDERRSKSLTRKIITRSTNESHKSHRSVGSLKLRGEEQVGLRSIFKGGAKIDGMIRGGVSKVTDLLWKRDLEGESSSSSSSSDESDGDSKRGRIRESITLSRSSSRKRRDGNRQKNYLDVMPPFKSASIATEKPVSGETDFPALTHTTSPPSRSPRFDRLKPPRIDIRKASPPSAELERTRSRQLRESDVSDTESRSRVSSAHFDSSRRTSEDLNEILSLPPRTRPRIGSRTLSQGARHWSISERSPSGQFATQISRREVARLRALILCSGIKAMEISRRAHEPHPLFALDNKATGLPWPDIGRFVAADDEHASLAVPQTRLFPAAARILSESIERSVRASEQSTARFASHTTPRLHRRVEGLHARVGGDLMELTHRAADEADEVGRDLMDGQRLKVKRVVDTMDKMLRRRRRRFRWARRAGWLAVEWVLVGFMWYVWFVVTVARVVLGLGRGVVGVVRWLLWL</sequence>
<evidence type="ECO:0000313" key="2">
    <source>
        <dbReference type="Proteomes" id="UP001497680"/>
    </source>
</evidence>
<gene>
    <name evidence="1" type="ORF">F4821DRAFT_191095</name>
</gene>
<dbReference type="Proteomes" id="UP001497680">
    <property type="component" value="Unassembled WGS sequence"/>
</dbReference>
<evidence type="ECO:0000313" key="1">
    <source>
        <dbReference type="EMBL" id="KAI6083554.1"/>
    </source>
</evidence>
<organism evidence="1 2">
    <name type="scientific">Hypoxylon rubiginosum</name>
    <dbReference type="NCBI Taxonomy" id="110542"/>
    <lineage>
        <taxon>Eukaryota</taxon>
        <taxon>Fungi</taxon>
        <taxon>Dikarya</taxon>
        <taxon>Ascomycota</taxon>
        <taxon>Pezizomycotina</taxon>
        <taxon>Sordariomycetes</taxon>
        <taxon>Xylariomycetidae</taxon>
        <taxon>Xylariales</taxon>
        <taxon>Hypoxylaceae</taxon>
        <taxon>Hypoxylon</taxon>
    </lineage>
</organism>
<proteinExistence type="predicted"/>